<protein>
    <recommendedName>
        <fullName evidence="5">Cytochrome c domain-containing protein</fullName>
    </recommendedName>
</protein>
<dbReference type="InterPro" id="IPR009056">
    <property type="entry name" value="Cyt_c-like_dom"/>
</dbReference>
<dbReference type="SUPFAM" id="SSF46626">
    <property type="entry name" value="Cytochrome c"/>
    <property type="match status" value="1"/>
</dbReference>
<dbReference type="PROSITE" id="PS51007">
    <property type="entry name" value="CYTC"/>
    <property type="match status" value="1"/>
</dbReference>
<dbReference type="GO" id="GO:0009055">
    <property type="term" value="F:electron transfer activity"/>
    <property type="evidence" value="ECO:0007669"/>
    <property type="project" value="InterPro"/>
</dbReference>
<feature type="domain" description="Cytochrome c" evidence="5">
    <location>
        <begin position="31"/>
        <end position="107"/>
    </location>
</feature>
<keyword evidence="3 4" id="KW-0408">Iron</keyword>
<evidence type="ECO:0000256" key="4">
    <source>
        <dbReference type="PROSITE-ProRule" id="PRU00433"/>
    </source>
</evidence>
<dbReference type="InterPro" id="IPR036909">
    <property type="entry name" value="Cyt_c-like_dom_sf"/>
</dbReference>
<dbReference type="GO" id="GO:0046872">
    <property type="term" value="F:metal ion binding"/>
    <property type="evidence" value="ECO:0007669"/>
    <property type="project" value="UniProtKB-KW"/>
</dbReference>
<sequence length="111" mass="12200">MYKLVLMAIACIFIGDAAYPQEDVPNLKDPKMIAAGHDLFLQKQCSRCHGEDGKGGVNLARRDLDPRGVFQSIADGRMGSGLRMPASRDVLTDEEIWKATAYVMSISQQAK</sequence>
<dbReference type="Pfam" id="PF13442">
    <property type="entry name" value="Cytochrome_CBB3"/>
    <property type="match status" value="1"/>
</dbReference>
<dbReference type="AlphaFoldDB" id="A0A0R3LZ66"/>
<comment type="caution">
    <text evidence="6">The sequence shown here is derived from an EMBL/GenBank/DDBJ whole genome shotgun (WGS) entry which is preliminary data.</text>
</comment>
<proteinExistence type="predicted"/>
<gene>
    <name evidence="6" type="ORF">CP49_34980</name>
</gene>
<evidence type="ECO:0000256" key="1">
    <source>
        <dbReference type="ARBA" id="ARBA00022617"/>
    </source>
</evidence>
<dbReference type="EMBL" id="LLXX01000087">
    <property type="protein sequence ID" value="KRR08016.1"/>
    <property type="molecule type" value="Genomic_DNA"/>
</dbReference>
<dbReference type="GO" id="GO:0020037">
    <property type="term" value="F:heme binding"/>
    <property type="evidence" value="ECO:0007669"/>
    <property type="project" value="InterPro"/>
</dbReference>
<evidence type="ECO:0000256" key="3">
    <source>
        <dbReference type="ARBA" id="ARBA00023004"/>
    </source>
</evidence>
<evidence type="ECO:0000313" key="6">
    <source>
        <dbReference type="EMBL" id="KRR08016.1"/>
    </source>
</evidence>
<evidence type="ECO:0000313" key="7">
    <source>
        <dbReference type="Proteomes" id="UP000051913"/>
    </source>
</evidence>
<accession>A0A0R3LZ66</accession>
<evidence type="ECO:0000259" key="5">
    <source>
        <dbReference type="PROSITE" id="PS51007"/>
    </source>
</evidence>
<dbReference type="STRING" id="1518501.CQ10_39110"/>
<keyword evidence="1 4" id="KW-0349">Heme</keyword>
<keyword evidence="7" id="KW-1185">Reference proteome</keyword>
<organism evidence="6 7">
    <name type="scientific">Bradyrhizobium valentinum</name>
    <dbReference type="NCBI Taxonomy" id="1518501"/>
    <lineage>
        <taxon>Bacteria</taxon>
        <taxon>Pseudomonadati</taxon>
        <taxon>Pseudomonadota</taxon>
        <taxon>Alphaproteobacteria</taxon>
        <taxon>Hyphomicrobiales</taxon>
        <taxon>Nitrobacteraceae</taxon>
        <taxon>Bradyrhizobium</taxon>
    </lineage>
</organism>
<reference evidence="6 7" key="1">
    <citation type="submission" date="2014-03" db="EMBL/GenBank/DDBJ databases">
        <title>Bradyrhizobium valentinum sp. nov., isolated from effective nodules of Lupinus mariae-josephae, a lupine endemic of basic-lime soils in Eastern Spain.</title>
        <authorList>
            <person name="Duran D."/>
            <person name="Rey L."/>
            <person name="Navarro A."/>
            <person name="Busquets A."/>
            <person name="Imperial J."/>
            <person name="Ruiz-Argueso T."/>
        </authorList>
    </citation>
    <scope>NUCLEOTIDE SEQUENCE [LARGE SCALE GENOMIC DNA]</scope>
    <source>
        <strain evidence="6 7">LmjM3</strain>
    </source>
</reference>
<keyword evidence="2 4" id="KW-0479">Metal-binding</keyword>
<name>A0A0R3LZ66_9BRAD</name>
<dbReference type="Gene3D" id="1.10.760.10">
    <property type="entry name" value="Cytochrome c-like domain"/>
    <property type="match status" value="1"/>
</dbReference>
<dbReference type="Proteomes" id="UP000051913">
    <property type="component" value="Unassembled WGS sequence"/>
</dbReference>
<evidence type="ECO:0000256" key="2">
    <source>
        <dbReference type="ARBA" id="ARBA00022723"/>
    </source>
</evidence>